<name>A0ABU8Q518_9SPHN</name>
<sequence length="270" mass="30915">MPRNDDHELPWGSHLRLEPRHNAAPVFVDDDTGMEWATIREAFWVGHLKGELEYGRVPDARLEMMHAVLAAMMRRDLHDQERATDLFRGNTDFAWWYVHWLRAEGFVRASKSGFDKPMAFGMSVLQMLAATRPASVGSTRPSVATIRQLGELGLGPEEREARLARLEQAAAKWDRAFFRKQIGIRPAVVLFRRGNGAIPMMQMVWSLTFNTEEQRDAFYEWLGLRLDRWANWAELLMGDTADRLTHRMLMVMAASLEDDTTNAPPIPLPA</sequence>
<reference evidence="1 2" key="1">
    <citation type="submission" date="2023-12" db="EMBL/GenBank/DDBJ databases">
        <title>Gut-associated functions are favored during microbiome assembly across C. elegans life.</title>
        <authorList>
            <person name="Zimmermann J."/>
        </authorList>
    </citation>
    <scope>NUCLEOTIDE SEQUENCE [LARGE SCALE GENOMIC DNA]</scope>
    <source>
        <strain evidence="1 2">JUb134</strain>
    </source>
</reference>
<dbReference type="Proteomes" id="UP001380365">
    <property type="component" value="Unassembled WGS sequence"/>
</dbReference>
<comment type="caution">
    <text evidence="1">The sequence shown here is derived from an EMBL/GenBank/DDBJ whole genome shotgun (WGS) entry which is preliminary data.</text>
</comment>
<keyword evidence="2" id="KW-1185">Reference proteome</keyword>
<protein>
    <submittedName>
        <fullName evidence="1">Uncharacterized protein</fullName>
    </submittedName>
</protein>
<dbReference type="RefSeq" id="WP_132883719.1">
    <property type="nucleotide sequence ID" value="NZ_JBBGZA010000001.1"/>
</dbReference>
<proteinExistence type="predicted"/>
<organism evidence="1 2">
    <name type="scientific">Sphingomonas molluscorum</name>
    <dbReference type="NCBI Taxonomy" id="418184"/>
    <lineage>
        <taxon>Bacteria</taxon>
        <taxon>Pseudomonadati</taxon>
        <taxon>Pseudomonadota</taxon>
        <taxon>Alphaproteobacteria</taxon>
        <taxon>Sphingomonadales</taxon>
        <taxon>Sphingomonadaceae</taxon>
        <taxon>Sphingomonas</taxon>
    </lineage>
</organism>
<evidence type="ECO:0000313" key="2">
    <source>
        <dbReference type="Proteomes" id="UP001380365"/>
    </source>
</evidence>
<dbReference type="EMBL" id="JBBGZA010000001">
    <property type="protein sequence ID" value="MEJ5094842.1"/>
    <property type="molecule type" value="Genomic_DNA"/>
</dbReference>
<gene>
    <name evidence="1" type="ORF">WH159_09870</name>
</gene>
<accession>A0ABU8Q518</accession>
<evidence type="ECO:0000313" key="1">
    <source>
        <dbReference type="EMBL" id="MEJ5094842.1"/>
    </source>
</evidence>